<reference evidence="9" key="5">
    <citation type="journal article" date="2021" name="G3 (Bethesda)">
        <title>Aegilops tauschii genome assembly Aet v5.0 features greater sequence contiguity and improved annotation.</title>
        <authorList>
            <person name="Wang L."/>
            <person name="Zhu T."/>
            <person name="Rodriguez J.C."/>
            <person name="Deal K.R."/>
            <person name="Dubcovsky J."/>
            <person name="McGuire P.E."/>
            <person name="Lux T."/>
            <person name="Spannagl M."/>
            <person name="Mayer K.F.X."/>
            <person name="Baldrich P."/>
            <person name="Meyers B.C."/>
            <person name="Huo N."/>
            <person name="Gu Y.Q."/>
            <person name="Zhou H."/>
            <person name="Devos K.M."/>
            <person name="Bennetzen J.L."/>
            <person name="Unver T."/>
            <person name="Budak H."/>
            <person name="Gulick P.J."/>
            <person name="Galiba G."/>
            <person name="Kalapos B."/>
            <person name="Nelson D.R."/>
            <person name="Li P."/>
            <person name="You F.M."/>
            <person name="Luo M.C."/>
            <person name="Dvorak J."/>
        </authorList>
    </citation>
    <scope>NUCLEOTIDE SEQUENCE [LARGE SCALE GENOMIC DNA]</scope>
    <source>
        <strain evidence="9">cv. AL8/78</strain>
    </source>
</reference>
<name>A0A453QFF7_AEGTS</name>
<dbReference type="EnsemblPlants" id="AET7Gv20088100.1">
    <property type="protein sequence ID" value="AET7Gv20088100.1"/>
    <property type="gene ID" value="AET7Gv20088100"/>
</dbReference>
<accession>A0A453QFF7</accession>
<evidence type="ECO:0000256" key="2">
    <source>
        <dbReference type="ARBA" id="ARBA00004123"/>
    </source>
</evidence>
<comment type="cofactor">
    <cofactor evidence="1">
        <name>a divalent metal cation</name>
        <dbReference type="ChEBI" id="CHEBI:60240"/>
    </cofactor>
</comment>
<dbReference type="PANTHER" id="PTHR22930">
    <property type="match status" value="1"/>
</dbReference>
<evidence type="ECO:0000256" key="4">
    <source>
        <dbReference type="ARBA" id="ARBA00022722"/>
    </source>
</evidence>
<evidence type="ECO:0000256" key="7">
    <source>
        <dbReference type="ARBA" id="ARBA00023242"/>
    </source>
</evidence>
<dbReference type="InterPro" id="IPR027806">
    <property type="entry name" value="HARBI1_dom"/>
</dbReference>
<keyword evidence="10" id="KW-1185">Reference proteome</keyword>
<dbReference type="Proteomes" id="UP000015105">
    <property type="component" value="Chromosome 7D"/>
</dbReference>
<reference evidence="10" key="2">
    <citation type="journal article" date="2017" name="Nat. Plants">
        <title>The Aegilops tauschii genome reveals multiple impacts of transposons.</title>
        <authorList>
            <person name="Zhao G."/>
            <person name="Zou C."/>
            <person name="Li K."/>
            <person name="Wang K."/>
            <person name="Li T."/>
            <person name="Gao L."/>
            <person name="Zhang X."/>
            <person name="Wang H."/>
            <person name="Yang Z."/>
            <person name="Liu X."/>
            <person name="Jiang W."/>
            <person name="Mao L."/>
            <person name="Kong X."/>
            <person name="Jiao Y."/>
            <person name="Jia J."/>
        </authorList>
    </citation>
    <scope>NUCLEOTIDE SEQUENCE [LARGE SCALE GENOMIC DNA]</scope>
    <source>
        <strain evidence="10">cv. AL8/78</strain>
    </source>
</reference>
<dbReference type="AlphaFoldDB" id="A0A453QFF7"/>
<keyword evidence="7" id="KW-0539">Nucleus</keyword>
<dbReference type="GO" id="GO:0004518">
    <property type="term" value="F:nuclease activity"/>
    <property type="evidence" value="ECO:0007669"/>
    <property type="project" value="UniProtKB-KW"/>
</dbReference>
<dbReference type="Pfam" id="PF13359">
    <property type="entry name" value="DDE_Tnp_4"/>
    <property type="match status" value="1"/>
</dbReference>
<dbReference type="Gramene" id="AET7Gv20088100.1">
    <property type="protein sequence ID" value="AET7Gv20088100.1"/>
    <property type="gene ID" value="AET7Gv20088100"/>
</dbReference>
<organism evidence="9 10">
    <name type="scientific">Aegilops tauschii subsp. strangulata</name>
    <name type="common">Goatgrass</name>
    <dbReference type="NCBI Taxonomy" id="200361"/>
    <lineage>
        <taxon>Eukaryota</taxon>
        <taxon>Viridiplantae</taxon>
        <taxon>Streptophyta</taxon>
        <taxon>Embryophyta</taxon>
        <taxon>Tracheophyta</taxon>
        <taxon>Spermatophyta</taxon>
        <taxon>Magnoliopsida</taxon>
        <taxon>Liliopsida</taxon>
        <taxon>Poales</taxon>
        <taxon>Poaceae</taxon>
        <taxon>BOP clade</taxon>
        <taxon>Pooideae</taxon>
        <taxon>Triticodae</taxon>
        <taxon>Triticeae</taxon>
        <taxon>Triticinae</taxon>
        <taxon>Aegilops</taxon>
    </lineage>
</organism>
<feature type="domain" description="DDE Tnp4" evidence="8">
    <location>
        <begin position="10"/>
        <end position="102"/>
    </location>
</feature>
<dbReference type="STRING" id="200361.A0A453QFF7"/>
<reference evidence="9" key="3">
    <citation type="journal article" date="2017" name="Nature">
        <title>Genome sequence of the progenitor of the wheat D genome Aegilops tauschii.</title>
        <authorList>
            <person name="Luo M.C."/>
            <person name="Gu Y.Q."/>
            <person name="Puiu D."/>
            <person name="Wang H."/>
            <person name="Twardziok S.O."/>
            <person name="Deal K.R."/>
            <person name="Huo N."/>
            <person name="Zhu T."/>
            <person name="Wang L."/>
            <person name="Wang Y."/>
            <person name="McGuire P.E."/>
            <person name="Liu S."/>
            <person name="Long H."/>
            <person name="Ramasamy R.K."/>
            <person name="Rodriguez J.C."/>
            <person name="Van S.L."/>
            <person name="Yuan L."/>
            <person name="Wang Z."/>
            <person name="Xia Z."/>
            <person name="Xiao L."/>
            <person name="Anderson O.D."/>
            <person name="Ouyang S."/>
            <person name="Liang Y."/>
            <person name="Zimin A.V."/>
            <person name="Pertea G."/>
            <person name="Qi P."/>
            <person name="Bennetzen J.L."/>
            <person name="Dai X."/>
            <person name="Dawson M.W."/>
            <person name="Muller H.G."/>
            <person name="Kugler K."/>
            <person name="Rivarola-Duarte L."/>
            <person name="Spannagl M."/>
            <person name="Mayer K.F.X."/>
            <person name="Lu F.H."/>
            <person name="Bevan M.W."/>
            <person name="Leroy P."/>
            <person name="Li P."/>
            <person name="You F.M."/>
            <person name="Sun Q."/>
            <person name="Liu Z."/>
            <person name="Lyons E."/>
            <person name="Wicker T."/>
            <person name="Salzberg S.L."/>
            <person name="Devos K.M."/>
            <person name="Dvorak J."/>
        </authorList>
    </citation>
    <scope>NUCLEOTIDE SEQUENCE [LARGE SCALE GENOMIC DNA]</scope>
    <source>
        <strain evidence="9">cv. AL8/78</strain>
    </source>
</reference>
<keyword evidence="6" id="KW-0378">Hydrolase</keyword>
<evidence type="ECO:0000256" key="3">
    <source>
        <dbReference type="ARBA" id="ARBA00006958"/>
    </source>
</evidence>
<protein>
    <recommendedName>
        <fullName evidence="8">DDE Tnp4 domain-containing protein</fullName>
    </recommendedName>
</protein>
<dbReference type="InterPro" id="IPR045249">
    <property type="entry name" value="HARBI1-like"/>
</dbReference>
<reference evidence="10" key="1">
    <citation type="journal article" date="2014" name="Science">
        <title>Ancient hybridizations among the ancestral genomes of bread wheat.</title>
        <authorList>
            <consortium name="International Wheat Genome Sequencing Consortium,"/>
            <person name="Marcussen T."/>
            <person name="Sandve S.R."/>
            <person name="Heier L."/>
            <person name="Spannagl M."/>
            <person name="Pfeifer M."/>
            <person name="Jakobsen K.S."/>
            <person name="Wulff B.B."/>
            <person name="Steuernagel B."/>
            <person name="Mayer K.F."/>
            <person name="Olsen O.A."/>
        </authorList>
    </citation>
    <scope>NUCLEOTIDE SEQUENCE [LARGE SCALE GENOMIC DNA]</scope>
    <source>
        <strain evidence="10">cv. AL8/78</strain>
    </source>
</reference>
<evidence type="ECO:0000256" key="1">
    <source>
        <dbReference type="ARBA" id="ARBA00001968"/>
    </source>
</evidence>
<evidence type="ECO:0000256" key="5">
    <source>
        <dbReference type="ARBA" id="ARBA00022723"/>
    </source>
</evidence>
<evidence type="ECO:0000313" key="9">
    <source>
        <dbReference type="EnsemblPlants" id="AET7Gv20088100.1"/>
    </source>
</evidence>
<dbReference type="GO" id="GO:0016787">
    <property type="term" value="F:hydrolase activity"/>
    <property type="evidence" value="ECO:0007669"/>
    <property type="project" value="UniProtKB-KW"/>
</dbReference>
<evidence type="ECO:0000256" key="6">
    <source>
        <dbReference type="ARBA" id="ARBA00022801"/>
    </source>
</evidence>
<dbReference type="GO" id="GO:0046872">
    <property type="term" value="F:metal ion binding"/>
    <property type="evidence" value="ECO:0007669"/>
    <property type="project" value="UniProtKB-KW"/>
</dbReference>
<comment type="subcellular location">
    <subcellularLocation>
        <location evidence="2">Nucleus</location>
    </subcellularLocation>
</comment>
<keyword evidence="5" id="KW-0479">Metal-binding</keyword>
<proteinExistence type="inferred from homology"/>
<sequence length="129" mass="15234">MSRPDGINIPDGKFYLGDAGYACRPGILPPFRKTRYHLNEFSGRNYPRTAQELFNLRHSSLRVTVERAFGALKNRFKILDQKPFHPYSTQIKLVLACCILHNWILQWGFDEHVHEEEEVEPDDCYLWPW</sequence>
<keyword evidence="4" id="KW-0540">Nuclease</keyword>
<evidence type="ECO:0000259" key="8">
    <source>
        <dbReference type="Pfam" id="PF13359"/>
    </source>
</evidence>
<dbReference type="GO" id="GO:0005634">
    <property type="term" value="C:nucleus"/>
    <property type="evidence" value="ECO:0007669"/>
    <property type="project" value="UniProtKB-SubCell"/>
</dbReference>
<comment type="similarity">
    <text evidence="3">Belongs to the HARBI1 family.</text>
</comment>
<evidence type="ECO:0000313" key="10">
    <source>
        <dbReference type="Proteomes" id="UP000015105"/>
    </source>
</evidence>
<reference evidence="9" key="4">
    <citation type="submission" date="2019-03" db="UniProtKB">
        <authorList>
            <consortium name="EnsemblPlants"/>
        </authorList>
    </citation>
    <scope>IDENTIFICATION</scope>
</reference>
<dbReference type="PANTHER" id="PTHR22930:SF259">
    <property type="entry name" value="OS08G0106900 PROTEIN"/>
    <property type="match status" value="1"/>
</dbReference>